<evidence type="ECO:0000256" key="1">
    <source>
        <dbReference type="ARBA" id="ARBA00004141"/>
    </source>
</evidence>
<dbReference type="PANTHER" id="PTHR21041">
    <property type="entry name" value="DENDRITIC CELL-SPECIFIC TRANSMEMBRANE PROTEIN"/>
    <property type="match status" value="1"/>
</dbReference>
<evidence type="ECO:0000313" key="8">
    <source>
        <dbReference type="Proteomes" id="UP001175271"/>
    </source>
</evidence>
<accession>A0AA39LWQ2</accession>
<gene>
    <name evidence="7" type="ORF">QR680_006529</name>
</gene>
<dbReference type="PANTHER" id="PTHR21041:SF9">
    <property type="entry name" value="DENDRITIC CELL-SPECIFIC TRANSMEMBRANE PROTEIN-LIKE DOMAIN-CONTAINING PROTEIN"/>
    <property type="match status" value="1"/>
</dbReference>
<evidence type="ECO:0000313" key="7">
    <source>
        <dbReference type="EMBL" id="KAK0412996.1"/>
    </source>
</evidence>
<dbReference type="Pfam" id="PF26039">
    <property type="entry name" value="Dcst2"/>
    <property type="match status" value="1"/>
</dbReference>
<feature type="transmembrane region" description="Helical" evidence="5">
    <location>
        <begin position="481"/>
        <end position="501"/>
    </location>
</feature>
<keyword evidence="4 5" id="KW-0472">Membrane</keyword>
<feature type="transmembrane region" description="Helical" evidence="5">
    <location>
        <begin position="578"/>
        <end position="599"/>
    </location>
</feature>
<reference evidence="7" key="1">
    <citation type="submission" date="2023-06" db="EMBL/GenBank/DDBJ databases">
        <title>Genomic analysis of the entomopathogenic nematode Steinernema hermaphroditum.</title>
        <authorList>
            <person name="Schwarz E.M."/>
            <person name="Heppert J.K."/>
            <person name="Baniya A."/>
            <person name="Schwartz H.T."/>
            <person name="Tan C.-H."/>
            <person name="Antoshechkin I."/>
            <person name="Sternberg P.W."/>
            <person name="Goodrich-Blair H."/>
            <person name="Dillman A.R."/>
        </authorList>
    </citation>
    <scope>NUCLEOTIDE SEQUENCE</scope>
    <source>
        <strain evidence="7">PS9179</strain>
        <tissue evidence="7">Whole animal</tissue>
    </source>
</reference>
<dbReference type="InterPro" id="IPR012858">
    <property type="entry name" value="DC_STAMP-like"/>
</dbReference>
<keyword evidence="2 5" id="KW-0812">Transmembrane</keyword>
<protein>
    <recommendedName>
        <fullName evidence="6">Dendritic cell-specific transmembrane protein-like domain-containing protein</fullName>
    </recommendedName>
</protein>
<comment type="caution">
    <text evidence="7">The sequence shown here is derived from an EMBL/GenBank/DDBJ whole genome shotgun (WGS) entry which is preliminary data.</text>
</comment>
<feature type="transmembrane region" description="Helical" evidence="5">
    <location>
        <begin position="83"/>
        <end position="103"/>
    </location>
</feature>
<name>A0AA39LWQ2_9BILA</name>
<comment type="subcellular location">
    <subcellularLocation>
        <location evidence="1">Membrane</location>
        <topology evidence="1">Multi-pass membrane protein</topology>
    </subcellularLocation>
</comment>
<evidence type="ECO:0000259" key="6">
    <source>
        <dbReference type="Pfam" id="PF07782"/>
    </source>
</evidence>
<dbReference type="InterPro" id="IPR051856">
    <property type="entry name" value="CSR-E3_Ligase_Protein"/>
</dbReference>
<dbReference type="GO" id="GO:0016020">
    <property type="term" value="C:membrane"/>
    <property type="evidence" value="ECO:0007669"/>
    <property type="project" value="UniProtKB-SubCell"/>
</dbReference>
<dbReference type="Pfam" id="PF07782">
    <property type="entry name" value="DC_STAMP"/>
    <property type="match status" value="1"/>
</dbReference>
<feature type="transmembrane region" description="Helical" evidence="5">
    <location>
        <begin position="151"/>
        <end position="169"/>
    </location>
</feature>
<organism evidence="7 8">
    <name type="scientific">Steinernema hermaphroditum</name>
    <dbReference type="NCBI Taxonomy" id="289476"/>
    <lineage>
        <taxon>Eukaryota</taxon>
        <taxon>Metazoa</taxon>
        <taxon>Ecdysozoa</taxon>
        <taxon>Nematoda</taxon>
        <taxon>Chromadorea</taxon>
        <taxon>Rhabditida</taxon>
        <taxon>Tylenchina</taxon>
        <taxon>Panagrolaimomorpha</taxon>
        <taxon>Strongyloidoidea</taxon>
        <taxon>Steinernematidae</taxon>
        <taxon>Steinernema</taxon>
    </lineage>
</organism>
<evidence type="ECO:0000256" key="4">
    <source>
        <dbReference type="ARBA" id="ARBA00023136"/>
    </source>
</evidence>
<dbReference type="EMBL" id="JAUCMV010000003">
    <property type="protein sequence ID" value="KAK0412996.1"/>
    <property type="molecule type" value="Genomic_DNA"/>
</dbReference>
<keyword evidence="3 5" id="KW-1133">Transmembrane helix</keyword>
<keyword evidence="8" id="KW-1185">Reference proteome</keyword>
<evidence type="ECO:0000256" key="5">
    <source>
        <dbReference type="SAM" id="Phobius"/>
    </source>
</evidence>
<dbReference type="AlphaFoldDB" id="A0AA39LWQ2"/>
<sequence length="783" mass="89589">MVLPEVYGTVRKAKKSLEAFRREKENARRFIHGEKPLEPFKDRMRPYMLKIFPFLHGDDQPPPTNFYEQIFYPGTLMNNGIRFFLVWLFCQLVGIIIFFLFMLKFPFRPILVGAASAIAVQTVTIIAFVVPASRIIVLLTLPKLLTGKLRTMILLLIVSWAFQVAAMNITTNIQQTAASITCVQQKMEAQKKEKVNEMKSDMYKKAGQKLNTVLVKVSSVIQGVRSKLRLFQTAARKIASFPKSMGKIMKDVTQKCGGVIRAPFYTCVSVFTDVHDKCMYNNLFFCDWVKPIENLVCNSVMKKIGNICDLPRAVQDQVKERVSDFQKIAQKEAMKQLENYTLFDIAVKSHNESKEWSGLSPEARFKHNLTETSSLNRTAIAAQIKEDLKYFDKICVAISYICDTMVFVSPILPFFKAIMYLKKFLSEEKLDNYFLSDEFMKIDKQREAQGETPLFPLTAAEKKKIIPVGTRKMVGGESARLTVSLGLLFVSAAVPLLLVLLDMGTYSSLYDSYDFFHSNNTRVDLPNMYLLKVHGNGFMSELFRMALKMTEPVGDEMRNRDETWKECFEEPSPPNYPLFKIMLLMFIGAFFLTFLKVYAYRVQHLIAEYYFPERKRPRALFLYNQILEERTNMLKVCVKEAKKNAKADAELVADEKQGRSNLVNDGLKSLGNEVHKCIRCERTDLKYTDGSNARVCANCSVLFCVDCFTITKHCPGCNFPVQIMSKAVEFYMDSSGDEDELTMQTKLSMTSGSESDVEQGTKKMPKVKSMLKSMLKKRHMLKP</sequence>
<dbReference type="Proteomes" id="UP001175271">
    <property type="component" value="Unassembled WGS sequence"/>
</dbReference>
<proteinExistence type="predicted"/>
<evidence type="ECO:0000256" key="2">
    <source>
        <dbReference type="ARBA" id="ARBA00022692"/>
    </source>
</evidence>
<feature type="domain" description="Dendritic cell-specific transmembrane protein-like" evidence="6">
    <location>
        <begin position="431"/>
        <end position="623"/>
    </location>
</feature>
<evidence type="ECO:0000256" key="3">
    <source>
        <dbReference type="ARBA" id="ARBA00022989"/>
    </source>
</evidence>
<feature type="transmembrane region" description="Helical" evidence="5">
    <location>
        <begin position="109"/>
        <end position="130"/>
    </location>
</feature>